<accession>A0ABX1R4T4</accession>
<dbReference type="SUPFAM" id="SSF48452">
    <property type="entry name" value="TPR-like"/>
    <property type="match status" value="1"/>
</dbReference>
<dbReference type="InterPro" id="IPR011990">
    <property type="entry name" value="TPR-like_helical_dom_sf"/>
</dbReference>
<evidence type="ECO:0008006" key="4">
    <source>
        <dbReference type="Google" id="ProtNLM"/>
    </source>
</evidence>
<evidence type="ECO:0000256" key="1">
    <source>
        <dbReference type="ARBA" id="ARBA00022679"/>
    </source>
</evidence>
<organism evidence="2 3">
    <name type="scientific">Alteromonas ponticola</name>
    <dbReference type="NCBI Taxonomy" id="2720613"/>
    <lineage>
        <taxon>Bacteria</taxon>
        <taxon>Pseudomonadati</taxon>
        <taxon>Pseudomonadota</taxon>
        <taxon>Gammaproteobacteria</taxon>
        <taxon>Alteromonadales</taxon>
        <taxon>Alteromonadaceae</taxon>
        <taxon>Alteromonas/Salinimonas group</taxon>
        <taxon>Alteromonas</taxon>
    </lineage>
</organism>
<protein>
    <recommendedName>
        <fullName evidence="4">Sulfotransferase family protein</fullName>
    </recommendedName>
</protein>
<dbReference type="PANTHER" id="PTHR12788:SF10">
    <property type="entry name" value="PROTEIN-TYROSINE SULFOTRANSFERASE"/>
    <property type="match status" value="1"/>
</dbReference>
<dbReference type="EMBL" id="JAATNW010000005">
    <property type="protein sequence ID" value="NMH60268.1"/>
    <property type="molecule type" value="Genomic_DNA"/>
</dbReference>
<dbReference type="InterPro" id="IPR026634">
    <property type="entry name" value="TPST-like"/>
</dbReference>
<keyword evidence="3" id="KW-1185">Reference proteome</keyword>
<keyword evidence="1" id="KW-0808">Transferase</keyword>
<dbReference type="SMART" id="SM00028">
    <property type="entry name" value="TPR"/>
    <property type="match status" value="2"/>
</dbReference>
<sequence>MEQLIRPQLEAGQFLNAQQAIQTHLDSLTSPSTEQLAEAAYWCCQANDFIRAAKLYQRCCTQTPAHPTYHYNLATTLRITGDISAAETALDCHLSKQPQDAEAHWLRANLRKQHAEGKLVDILTSLTAETHPPKQRVHACYALGKLYEDGGDNDACFNAYKAGADLRRRYLNYDVANDKTIMAAIASTFSSQWFDRGQAARRQYSGKGHIFIVGMPRSGTTLVENLLGAHTGVAMGGELNAFASSMMAEVNKVARPESIQQAIEQAASCDFATIGQRYADAVKDYRQGNRVLTDKLPLNFLYLGLIHQALPQAKLIHITRHPMDTVWSVYKHLFTHAYPFSYQLEEIAEYYIAYSQLMSHWKQLLGDRLLEVSYESLVNAPLKQMQRITDYCDIPFENDCFHFYQRNTTVTTGSAVQVRQPVNTRSIGQWQRFASQLTGVKNMLQNTGLLEGS</sequence>
<gene>
    <name evidence="2" type="ORF">HCJ96_09585</name>
</gene>
<proteinExistence type="predicted"/>
<dbReference type="Gene3D" id="1.25.40.10">
    <property type="entry name" value="Tetratricopeptide repeat domain"/>
    <property type="match status" value="1"/>
</dbReference>
<evidence type="ECO:0000313" key="3">
    <source>
        <dbReference type="Proteomes" id="UP000709336"/>
    </source>
</evidence>
<reference evidence="2 3" key="1">
    <citation type="submission" date="2020-03" db="EMBL/GenBank/DDBJ databases">
        <title>Alteromonas ponticola sp. nov., isolated from seawater.</title>
        <authorList>
            <person name="Yoon J.-H."/>
            <person name="Kim Y.-O."/>
        </authorList>
    </citation>
    <scope>NUCLEOTIDE SEQUENCE [LARGE SCALE GENOMIC DNA]</scope>
    <source>
        <strain evidence="2 3">MYP5</strain>
    </source>
</reference>
<dbReference type="SUPFAM" id="SSF52540">
    <property type="entry name" value="P-loop containing nucleoside triphosphate hydrolases"/>
    <property type="match status" value="1"/>
</dbReference>
<evidence type="ECO:0000313" key="2">
    <source>
        <dbReference type="EMBL" id="NMH60268.1"/>
    </source>
</evidence>
<dbReference type="InterPro" id="IPR027417">
    <property type="entry name" value="P-loop_NTPase"/>
</dbReference>
<dbReference type="Gene3D" id="3.40.50.300">
    <property type="entry name" value="P-loop containing nucleotide triphosphate hydrolases"/>
    <property type="match status" value="1"/>
</dbReference>
<comment type="caution">
    <text evidence="2">The sequence shown here is derived from an EMBL/GenBank/DDBJ whole genome shotgun (WGS) entry which is preliminary data.</text>
</comment>
<dbReference type="RefSeq" id="WP_169210836.1">
    <property type="nucleotide sequence ID" value="NZ_JAATNW010000005.1"/>
</dbReference>
<dbReference type="Proteomes" id="UP000709336">
    <property type="component" value="Unassembled WGS sequence"/>
</dbReference>
<dbReference type="Pfam" id="PF13469">
    <property type="entry name" value="Sulfotransfer_3"/>
    <property type="match status" value="1"/>
</dbReference>
<name>A0ABX1R4T4_9ALTE</name>
<dbReference type="PANTHER" id="PTHR12788">
    <property type="entry name" value="PROTEIN-TYROSINE SULFOTRANSFERASE 2"/>
    <property type="match status" value="1"/>
</dbReference>
<dbReference type="InterPro" id="IPR019734">
    <property type="entry name" value="TPR_rpt"/>
</dbReference>